<dbReference type="PANTHER" id="PTHR42678">
    <property type="entry name" value="AMIDASE"/>
    <property type="match status" value="1"/>
</dbReference>
<dbReference type="SUPFAM" id="SSF75304">
    <property type="entry name" value="Amidase signature (AS) enzymes"/>
    <property type="match status" value="1"/>
</dbReference>
<sequence length="511" mass="54850">MGALFRALCLTGLWLVSASSSVYLFADTHEIQMLDASIEELQDQLQAGTLSSVALVQWYQDRIDRYDQQGPAINAIQHSNSDAISLAKALDEERQKSGPRTLLHGIPVLVKDNYETRGMPTTAGSILFKGHAPDRDATQVDRLKKAGAIILAKTTMHEFAYGWTTEGSAFGATKNPYGLTRHPGGSSGGTGAGITANFAVVGMGSDTCGSIRVPSAHNNLVGLRGTQGLSSRFGIVPLSSTQDIGGPLARSVRDLAITLDATVGFDQHDPQTTASVGKIPASYYEALTTLDPSTLRLGVLVDRFGTDPEEIELGNRIKALLGKLQAEGANVIEVADPQVYASLVETPFFVSEFDFRKDMTAYLAANPSLGFSSLKALLDDPRIVTNVASLLRPLLGPAHESELTYLRQRARRTDTRGALLTLMHEYRLDALVYPTATREAVEIGGQHTHFNCQLAANSGLPAISVPAGFGPNQMPIAVEFLAESWSEQKLLNLALTVEKLVPARTPPNSTP</sequence>
<organism evidence="2">
    <name type="scientific">marine metagenome</name>
    <dbReference type="NCBI Taxonomy" id="408172"/>
    <lineage>
        <taxon>unclassified sequences</taxon>
        <taxon>metagenomes</taxon>
        <taxon>ecological metagenomes</taxon>
    </lineage>
</organism>
<dbReference type="Pfam" id="PF01425">
    <property type="entry name" value="Amidase"/>
    <property type="match status" value="1"/>
</dbReference>
<evidence type="ECO:0000259" key="1">
    <source>
        <dbReference type="Pfam" id="PF01425"/>
    </source>
</evidence>
<name>A0A381SFV8_9ZZZZ</name>
<evidence type="ECO:0000313" key="2">
    <source>
        <dbReference type="EMBL" id="SVA02972.1"/>
    </source>
</evidence>
<dbReference type="Gene3D" id="3.90.1300.10">
    <property type="entry name" value="Amidase signature (AS) domain"/>
    <property type="match status" value="1"/>
</dbReference>
<protein>
    <recommendedName>
        <fullName evidence="1">Amidase domain-containing protein</fullName>
    </recommendedName>
</protein>
<dbReference type="AlphaFoldDB" id="A0A381SFV8"/>
<feature type="domain" description="Amidase" evidence="1">
    <location>
        <begin position="55"/>
        <end position="491"/>
    </location>
</feature>
<dbReference type="InterPro" id="IPR036928">
    <property type="entry name" value="AS_sf"/>
</dbReference>
<dbReference type="InterPro" id="IPR023631">
    <property type="entry name" value="Amidase_dom"/>
</dbReference>
<proteinExistence type="predicted"/>
<gene>
    <name evidence="2" type="ORF">METZ01_LOCUS55826</name>
</gene>
<reference evidence="2" key="1">
    <citation type="submission" date="2018-05" db="EMBL/GenBank/DDBJ databases">
        <authorList>
            <person name="Lanie J.A."/>
            <person name="Ng W.-L."/>
            <person name="Kazmierczak K.M."/>
            <person name="Andrzejewski T.M."/>
            <person name="Davidsen T.M."/>
            <person name="Wayne K.J."/>
            <person name="Tettelin H."/>
            <person name="Glass J.I."/>
            <person name="Rusch D."/>
            <person name="Podicherti R."/>
            <person name="Tsui H.-C.T."/>
            <person name="Winkler M.E."/>
        </authorList>
    </citation>
    <scope>NUCLEOTIDE SEQUENCE</scope>
</reference>
<accession>A0A381SFV8</accession>
<dbReference type="EMBL" id="UINC01003061">
    <property type="protein sequence ID" value="SVA02972.1"/>
    <property type="molecule type" value="Genomic_DNA"/>
</dbReference>
<dbReference type="PANTHER" id="PTHR42678:SF34">
    <property type="entry name" value="OS04G0183300 PROTEIN"/>
    <property type="match status" value="1"/>
</dbReference>